<dbReference type="GO" id="GO:0009279">
    <property type="term" value="C:cell outer membrane"/>
    <property type="evidence" value="ECO:0007669"/>
    <property type="project" value="UniProtKB-SubCell"/>
</dbReference>
<dbReference type="AlphaFoldDB" id="A0A345PBR5"/>
<dbReference type="PANTHER" id="PTHR47234">
    <property type="match status" value="1"/>
</dbReference>
<evidence type="ECO:0000313" key="12">
    <source>
        <dbReference type="EMBL" id="AXI04724.1"/>
    </source>
</evidence>
<dbReference type="InterPro" id="IPR036942">
    <property type="entry name" value="Beta-barrel_TonB_sf"/>
</dbReference>
<dbReference type="InterPro" id="IPR000531">
    <property type="entry name" value="Beta-barrel_TonB"/>
</dbReference>
<evidence type="ECO:0000256" key="9">
    <source>
        <dbReference type="RuleBase" id="RU003357"/>
    </source>
</evidence>
<name>A0A345PBR5_9GAMM</name>
<evidence type="ECO:0000256" key="2">
    <source>
        <dbReference type="ARBA" id="ARBA00022448"/>
    </source>
</evidence>
<dbReference type="KEGG" id="mbah:HYN46_14690"/>
<evidence type="ECO:0000256" key="4">
    <source>
        <dbReference type="ARBA" id="ARBA00022692"/>
    </source>
</evidence>
<feature type="domain" description="TonB-dependent receptor plug" evidence="11">
    <location>
        <begin position="70"/>
        <end position="193"/>
    </location>
</feature>
<dbReference type="CDD" id="cd01347">
    <property type="entry name" value="ligand_gated_channel"/>
    <property type="match status" value="1"/>
</dbReference>
<keyword evidence="4 8" id="KW-0812">Transmembrane</keyword>
<evidence type="ECO:0000256" key="5">
    <source>
        <dbReference type="ARBA" id="ARBA00023077"/>
    </source>
</evidence>
<dbReference type="OrthoDB" id="6276154at2"/>
<feature type="domain" description="TonB-dependent receptor-like beta-barrel" evidence="10">
    <location>
        <begin position="338"/>
        <end position="786"/>
    </location>
</feature>
<keyword evidence="5 9" id="KW-0798">TonB box</keyword>
<evidence type="ECO:0000256" key="8">
    <source>
        <dbReference type="PROSITE-ProRule" id="PRU01360"/>
    </source>
</evidence>
<dbReference type="Pfam" id="PF00593">
    <property type="entry name" value="TonB_dep_Rec_b-barrel"/>
    <property type="match status" value="1"/>
</dbReference>
<dbReference type="Pfam" id="PF07715">
    <property type="entry name" value="Plug"/>
    <property type="match status" value="1"/>
</dbReference>
<protein>
    <submittedName>
        <fullName evidence="12">TonB-dependent receptor</fullName>
    </submittedName>
</protein>
<evidence type="ECO:0000313" key="13">
    <source>
        <dbReference type="Proteomes" id="UP000253940"/>
    </source>
</evidence>
<organism evidence="12 13">
    <name type="scientific">Aquirhabdus parva</name>
    <dbReference type="NCBI Taxonomy" id="2283318"/>
    <lineage>
        <taxon>Bacteria</taxon>
        <taxon>Pseudomonadati</taxon>
        <taxon>Pseudomonadota</taxon>
        <taxon>Gammaproteobacteria</taxon>
        <taxon>Moraxellales</taxon>
        <taxon>Moraxellaceae</taxon>
        <taxon>Aquirhabdus</taxon>
    </lineage>
</organism>
<keyword evidence="3 8" id="KW-1134">Transmembrane beta strand</keyword>
<evidence type="ECO:0000259" key="11">
    <source>
        <dbReference type="Pfam" id="PF07715"/>
    </source>
</evidence>
<proteinExistence type="inferred from homology"/>
<evidence type="ECO:0000256" key="6">
    <source>
        <dbReference type="ARBA" id="ARBA00023136"/>
    </source>
</evidence>
<sequence length="835" mass="88902">MHTRPAIPLPLSISVGTIILALQSGVVYAETQSSTAATSTTTAAPSDSRENPVEAVVVTGVRRVSGLKAVDSASPITVLDAATLKRTGQPDLVQALAQNVPSFTAQAAGGDTASLTLAAQLRGLNPNDTLVLINGKRRHTNANLAVDGNPFNGPFNGAAATDLSLIPIASIDHIEILQDGAAAQYGTDAIAGVVNIILKKDASGGSVSTTGGQYIDGGGKTADASVNAGFAPTDSSFINVTAETKFHGHSVRSSIDPRITSPANIAAIPHLTSIPGYPNLSPVVGDAAYHLNLFSVNAGIDLNEDLQLYGFGTYGEKTSNAYEIYRLPNALPALYPNGFVPSETIDEKDFALTTGIKGLLWNKWHWDLSTTYGSDSDELGNINTANISLYQDTGTTPTEFHVGKFKTTQWTTNLDVSREFDIGLAKPINLAFGTEYRKDTYAIGQGDPASTYKEGSQAFPGFLATDAGNHSRNNTSLYVDLAANPLEKLKVDLAGRYEKYSDFGSTRVGKLTARYDFVPEFAIRGTVSNGFRAPTLAEEYYSATNVRPDSATVQLPPNAPAASLIGINGLKPEKSQNYSVGFVFKPIPKATITLDAYQIDIRDRIVNSGTLNGSGYAINSPAVRSAIIANGNILDPSVTKTGISIFSNAVDTRTKGAELVFNYASDYQDYGRVDWSVAASYNTTDVVKINQIPSQLAPQRLLDQAAISDLETATPKYRVNLGALYRNGPWTVSLRESIYGPSSEYSAAPDGQTFYKSTISTKFITDLEVANRLTPSVTVAIGANNLFNQYPNKVNGELLAIEQAQGSFLAGRDLPSFSPIGINGGYYYGKLTYTF</sequence>
<keyword evidence="7 8" id="KW-0998">Cell outer membrane</keyword>
<evidence type="ECO:0000256" key="3">
    <source>
        <dbReference type="ARBA" id="ARBA00022452"/>
    </source>
</evidence>
<keyword evidence="13" id="KW-1185">Reference proteome</keyword>
<dbReference type="SUPFAM" id="SSF56935">
    <property type="entry name" value="Porins"/>
    <property type="match status" value="1"/>
</dbReference>
<dbReference type="InterPro" id="IPR037066">
    <property type="entry name" value="Plug_dom_sf"/>
</dbReference>
<dbReference type="InterPro" id="IPR039426">
    <property type="entry name" value="TonB-dep_rcpt-like"/>
</dbReference>
<evidence type="ECO:0000259" key="10">
    <source>
        <dbReference type="Pfam" id="PF00593"/>
    </source>
</evidence>
<keyword evidence="6 8" id="KW-0472">Membrane</keyword>
<evidence type="ECO:0000256" key="7">
    <source>
        <dbReference type="ARBA" id="ARBA00023237"/>
    </source>
</evidence>
<dbReference type="Gene3D" id="2.40.170.20">
    <property type="entry name" value="TonB-dependent receptor, beta-barrel domain"/>
    <property type="match status" value="1"/>
</dbReference>
<evidence type="ECO:0000256" key="1">
    <source>
        <dbReference type="ARBA" id="ARBA00004571"/>
    </source>
</evidence>
<dbReference type="Proteomes" id="UP000253940">
    <property type="component" value="Chromosome"/>
</dbReference>
<dbReference type="PROSITE" id="PS52016">
    <property type="entry name" value="TONB_DEPENDENT_REC_3"/>
    <property type="match status" value="1"/>
</dbReference>
<dbReference type="PANTHER" id="PTHR47234:SF3">
    <property type="entry name" value="SECRETIN_TONB SHORT N-TERMINAL DOMAIN-CONTAINING PROTEIN"/>
    <property type="match status" value="1"/>
</dbReference>
<accession>A0A345PBR5</accession>
<keyword evidence="12" id="KW-0675">Receptor</keyword>
<keyword evidence="2 8" id="KW-0813">Transport</keyword>
<reference evidence="12 13" key="1">
    <citation type="submission" date="2018-07" db="EMBL/GenBank/DDBJ databases">
        <title>Genome sequencing of Moraxellaceae gen. HYN0046.</title>
        <authorList>
            <person name="Kim M."/>
            <person name="Yi H."/>
        </authorList>
    </citation>
    <scope>NUCLEOTIDE SEQUENCE [LARGE SCALE GENOMIC DNA]</scope>
    <source>
        <strain evidence="12 13">HYN0046</strain>
    </source>
</reference>
<comment type="similarity">
    <text evidence="8 9">Belongs to the TonB-dependent receptor family.</text>
</comment>
<dbReference type="EMBL" id="CP031222">
    <property type="protein sequence ID" value="AXI04724.1"/>
    <property type="molecule type" value="Genomic_DNA"/>
</dbReference>
<gene>
    <name evidence="12" type="ORF">HYN46_14690</name>
</gene>
<comment type="subcellular location">
    <subcellularLocation>
        <location evidence="1 8">Cell outer membrane</location>
        <topology evidence="1 8">Multi-pass membrane protein</topology>
    </subcellularLocation>
</comment>
<dbReference type="Gene3D" id="2.170.130.10">
    <property type="entry name" value="TonB-dependent receptor, plug domain"/>
    <property type="match status" value="1"/>
</dbReference>
<dbReference type="InterPro" id="IPR012910">
    <property type="entry name" value="Plug_dom"/>
</dbReference>